<dbReference type="RefSeq" id="WP_092782740.1">
    <property type="nucleotide sequence ID" value="NZ_FOGI01000010.1"/>
</dbReference>
<organism evidence="1 2">
    <name type="scientific">Actinokineospora terrae</name>
    <dbReference type="NCBI Taxonomy" id="155974"/>
    <lineage>
        <taxon>Bacteria</taxon>
        <taxon>Bacillati</taxon>
        <taxon>Actinomycetota</taxon>
        <taxon>Actinomycetes</taxon>
        <taxon>Pseudonocardiales</taxon>
        <taxon>Pseudonocardiaceae</taxon>
        <taxon>Actinokineospora</taxon>
    </lineage>
</organism>
<keyword evidence="2" id="KW-1185">Reference proteome</keyword>
<gene>
    <name evidence="1" type="ORF">SAMN04487818_110146</name>
</gene>
<accession>A0A1H9WFX8</accession>
<protein>
    <submittedName>
        <fullName evidence="1">Uncharacterized protein</fullName>
    </submittedName>
</protein>
<proteinExistence type="predicted"/>
<name>A0A1H9WFX8_9PSEU</name>
<dbReference type="EMBL" id="FOGI01000010">
    <property type="protein sequence ID" value="SES32607.1"/>
    <property type="molecule type" value="Genomic_DNA"/>
</dbReference>
<dbReference type="Proteomes" id="UP000199051">
    <property type="component" value="Unassembled WGS sequence"/>
</dbReference>
<dbReference type="STRING" id="155974.SAMN04487818_110146"/>
<reference evidence="2" key="1">
    <citation type="submission" date="2016-10" db="EMBL/GenBank/DDBJ databases">
        <authorList>
            <person name="Varghese N."/>
            <person name="Submissions S."/>
        </authorList>
    </citation>
    <scope>NUCLEOTIDE SEQUENCE [LARGE SCALE GENOMIC DNA]</scope>
    <source>
        <strain evidence="2">DSM 44260</strain>
    </source>
</reference>
<evidence type="ECO:0000313" key="2">
    <source>
        <dbReference type="Proteomes" id="UP000199051"/>
    </source>
</evidence>
<evidence type="ECO:0000313" key="1">
    <source>
        <dbReference type="EMBL" id="SES32607.1"/>
    </source>
</evidence>
<dbReference type="AlphaFoldDB" id="A0A1H9WFX8"/>
<sequence>MHPLTTDLKALRRGRAVHTTPLPPRLGPALRALCAVTDTDDDVTARDKVIAKLTELAGRLPDDLRLCFTAAFALSEQTRQPFYADRLNWAGSELKRESRTIRRRVDEGITSVAQLATTRPRQSWHTDELHAVVSLAGTPEVFEFRRVVADTDLTEITLGWSAKTGVEDLAISVVHGGTLVERTRKSRNRVAATVRLPAPLRAGQPHTISVRLHPDPMHPLYVCTPHTPCTTFSLRVVFPPTHFPTHALLLDGVPPAEVDDDFTTHPPIPTDATGQLATTFTNLTPHLSYGVRW</sequence>